<dbReference type="PROSITE" id="PS00211">
    <property type="entry name" value="ABC_TRANSPORTER_1"/>
    <property type="match status" value="1"/>
</dbReference>
<proteinExistence type="inferred from homology"/>
<dbReference type="GO" id="GO:0016887">
    <property type="term" value="F:ATP hydrolysis activity"/>
    <property type="evidence" value="ECO:0007669"/>
    <property type="project" value="InterPro"/>
</dbReference>
<dbReference type="CDD" id="cd03224">
    <property type="entry name" value="ABC_TM1139_LivF_branched"/>
    <property type="match status" value="1"/>
</dbReference>
<dbReference type="PROSITE" id="PS50893">
    <property type="entry name" value="ABC_TRANSPORTER_2"/>
    <property type="match status" value="1"/>
</dbReference>
<keyword evidence="2" id="KW-0813">Transport</keyword>
<feature type="domain" description="ABC transporter" evidence="7">
    <location>
        <begin position="16"/>
        <end position="249"/>
    </location>
</feature>
<dbReference type="PANTHER" id="PTHR43820:SF4">
    <property type="entry name" value="HIGH-AFFINITY BRANCHED-CHAIN AMINO ACID TRANSPORT ATP-BINDING PROTEIN LIVF"/>
    <property type="match status" value="1"/>
</dbReference>
<evidence type="ECO:0000256" key="2">
    <source>
        <dbReference type="ARBA" id="ARBA00022448"/>
    </source>
</evidence>
<dbReference type="SUPFAM" id="SSF52540">
    <property type="entry name" value="P-loop containing nucleoside triphosphate hydrolases"/>
    <property type="match status" value="1"/>
</dbReference>
<evidence type="ECO:0000259" key="7">
    <source>
        <dbReference type="PROSITE" id="PS50893"/>
    </source>
</evidence>
<dbReference type="OrthoDB" id="5179231at2"/>
<keyword evidence="9" id="KW-1185">Reference proteome</keyword>
<evidence type="ECO:0000256" key="1">
    <source>
        <dbReference type="ARBA" id="ARBA00005417"/>
    </source>
</evidence>
<dbReference type="InterPro" id="IPR052156">
    <property type="entry name" value="BCAA_Transport_ATP-bd_LivF"/>
</dbReference>
<protein>
    <submittedName>
        <fullName evidence="8">Amino acid/amide ABC transporter ATP-binding protein 2 (HAAT family)</fullName>
    </submittedName>
</protein>
<keyword evidence="3" id="KW-0547">Nucleotide-binding</keyword>
<reference evidence="8 9" key="1">
    <citation type="submission" date="2018-11" db="EMBL/GenBank/DDBJ databases">
        <title>Sequencing the genomes of 1000 actinobacteria strains.</title>
        <authorList>
            <person name="Klenk H.-P."/>
        </authorList>
    </citation>
    <scope>NUCLEOTIDE SEQUENCE [LARGE SCALE GENOMIC DNA]</scope>
    <source>
        <strain evidence="8 9">DSM 44254</strain>
    </source>
</reference>
<dbReference type="Proteomes" id="UP000272400">
    <property type="component" value="Unassembled WGS sequence"/>
</dbReference>
<dbReference type="EMBL" id="RJKE01000001">
    <property type="protein sequence ID" value="ROO87987.1"/>
    <property type="molecule type" value="Genomic_DNA"/>
</dbReference>
<comment type="caution">
    <text evidence="8">The sequence shown here is derived from an EMBL/GenBank/DDBJ whole genome shotgun (WGS) entry which is preliminary data.</text>
</comment>
<dbReference type="SMART" id="SM00382">
    <property type="entry name" value="AAA"/>
    <property type="match status" value="1"/>
</dbReference>
<dbReference type="GO" id="GO:0005524">
    <property type="term" value="F:ATP binding"/>
    <property type="evidence" value="ECO:0007669"/>
    <property type="project" value="UniProtKB-KW"/>
</dbReference>
<dbReference type="InterPro" id="IPR017871">
    <property type="entry name" value="ABC_transporter-like_CS"/>
</dbReference>
<dbReference type="Gene3D" id="3.40.50.300">
    <property type="entry name" value="P-loop containing nucleotide triphosphate hydrolases"/>
    <property type="match status" value="1"/>
</dbReference>
<dbReference type="InterPro" id="IPR027417">
    <property type="entry name" value="P-loop_NTPase"/>
</dbReference>
<feature type="region of interest" description="Disordered" evidence="6">
    <location>
        <begin position="248"/>
        <end position="274"/>
    </location>
</feature>
<dbReference type="PANTHER" id="PTHR43820">
    <property type="entry name" value="HIGH-AFFINITY BRANCHED-CHAIN AMINO ACID TRANSPORT ATP-BINDING PROTEIN LIVF"/>
    <property type="match status" value="1"/>
</dbReference>
<evidence type="ECO:0000256" key="3">
    <source>
        <dbReference type="ARBA" id="ARBA00022741"/>
    </source>
</evidence>
<accession>A0A3N1D370</accession>
<evidence type="ECO:0000313" key="8">
    <source>
        <dbReference type="EMBL" id="ROO87987.1"/>
    </source>
</evidence>
<name>A0A3N1D370_9ACTN</name>
<dbReference type="AlphaFoldDB" id="A0A3N1D370"/>
<dbReference type="GO" id="GO:0015807">
    <property type="term" value="P:L-amino acid transport"/>
    <property type="evidence" value="ECO:0007669"/>
    <property type="project" value="TreeGrafter"/>
</dbReference>
<sequence length="274" mass="28172">MNDVTATAQSRPGTGIRTPVLAAMGLGAGHGPVRVIRSLDLEVHRGTVLGVLGPNGAGKTTLLMTLAGLLPRQGGSVRLAGTELPTGRPAVVNRAGLVLVPDDRALFTGLTVRQNIEIARRRDAALTFDDVLDLFPALARCADRAVGSLSGGEQQMLAMARGLVQDPKALLIDEMSMGLAPVIVEGLLPIVRRIADETGVAVVLVEQHVRLALEVADEALVLVRGAVALRGTARDLAAAPSALEAAYLGDGGAGSGHEPPGSPAPAQRQEDGTV</sequence>
<dbReference type="GO" id="GO:0015658">
    <property type="term" value="F:branched-chain amino acid transmembrane transporter activity"/>
    <property type="evidence" value="ECO:0007669"/>
    <property type="project" value="TreeGrafter"/>
</dbReference>
<evidence type="ECO:0000256" key="6">
    <source>
        <dbReference type="SAM" id="MobiDB-lite"/>
    </source>
</evidence>
<dbReference type="InterPro" id="IPR003593">
    <property type="entry name" value="AAA+_ATPase"/>
</dbReference>
<dbReference type="Pfam" id="PF00005">
    <property type="entry name" value="ABC_tran"/>
    <property type="match status" value="1"/>
</dbReference>
<keyword evidence="5" id="KW-0029">Amino-acid transport</keyword>
<comment type="similarity">
    <text evidence="1">Belongs to the ABC transporter superfamily.</text>
</comment>
<keyword evidence="4 8" id="KW-0067">ATP-binding</keyword>
<evidence type="ECO:0000256" key="4">
    <source>
        <dbReference type="ARBA" id="ARBA00022840"/>
    </source>
</evidence>
<organism evidence="8 9">
    <name type="scientific">Actinocorallia herbida</name>
    <dbReference type="NCBI Taxonomy" id="58109"/>
    <lineage>
        <taxon>Bacteria</taxon>
        <taxon>Bacillati</taxon>
        <taxon>Actinomycetota</taxon>
        <taxon>Actinomycetes</taxon>
        <taxon>Streptosporangiales</taxon>
        <taxon>Thermomonosporaceae</taxon>
        <taxon>Actinocorallia</taxon>
    </lineage>
</organism>
<dbReference type="RefSeq" id="WP_123667207.1">
    <property type="nucleotide sequence ID" value="NZ_RJKE01000001.1"/>
</dbReference>
<dbReference type="InterPro" id="IPR003439">
    <property type="entry name" value="ABC_transporter-like_ATP-bd"/>
</dbReference>
<evidence type="ECO:0000313" key="9">
    <source>
        <dbReference type="Proteomes" id="UP000272400"/>
    </source>
</evidence>
<evidence type="ECO:0000256" key="5">
    <source>
        <dbReference type="ARBA" id="ARBA00022970"/>
    </source>
</evidence>
<gene>
    <name evidence="8" type="ORF">EDD29_5640</name>
</gene>